<sequence length="124" mass="14645">MQINVKRVYDNMEESDGYRVLVDRLWPRGMKKEDIIMDEWAKEIAPSSNLRKAFQHKSELFAEFREKYQEELMNDKSKQDKLKALLKIAETKSVTLLFAAKNREFNQAQVLRELLMNMAEDGSN</sequence>
<dbReference type="PANTHER" id="PTHR36849">
    <property type="entry name" value="CYTOPLASMIC PROTEIN-RELATED"/>
    <property type="match status" value="1"/>
</dbReference>
<evidence type="ECO:0000313" key="2">
    <source>
        <dbReference type="Proteomes" id="UP001596147"/>
    </source>
</evidence>
<dbReference type="Proteomes" id="UP001596147">
    <property type="component" value="Unassembled WGS sequence"/>
</dbReference>
<dbReference type="EMBL" id="JBHSMC010000042">
    <property type="protein sequence ID" value="MFC5466863.1"/>
    <property type="molecule type" value="Genomic_DNA"/>
</dbReference>
<gene>
    <name evidence="1" type="ORF">ACFPM4_19240</name>
</gene>
<dbReference type="RefSeq" id="WP_382355466.1">
    <property type="nucleotide sequence ID" value="NZ_JBHSMC010000042.1"/>
</dbReference>
<reference evidence="2" key="1">
    <citation type="journal article" date="2019" name="Int. J. Syst. Evol. Microbiol.">
        <title>The Global Catalogue of Microorganisms (GCM) 10K type strain sequencing project: providing services to taxonomists for standard genome sequencing and annotation.</title>
        <authorList>
            <consortium name="The Broad Institute Genomics Platform"/>
            <consortium name="The Broad Institute Genome Sequencing Center for Infectious Disease"/>
            <person name="Wu L."/>
            <person name="Ma J."/>
        </authorList>
    </citation>
    <scope>NUCLEOTIDE SEQUENCE [LARGE SCALE GENOMIC DNA]</scope>
    <source>
        <strain evidence="2">CGMCC 1.12237</strain>
    </source>
</reference>
<protein>
    <submittedName>
        <fullName evidence="1">DUF488 domain-containing protein</fullName>
    </submittedName>
</protein>
<dbReference type="PANTHER" id="PTHR36849:SF1">
    <property type="entry name" value="CYTOPLASMIC PROTEIN"/>
    <property type="match status" value="1"/>
</dbReference>
<keyword evidence="2" id="KW-1185">Reference proteome</keyword>
<name>A0ABW0LMC0_9BACI</name>
<evidence type="ECO:0000313" key="1">
    <source>
        <dbReference type="EMBL" id="MFC5466863.1"/>
    </source>
</evidence>
<dbReference type="InterPro" id="IPR052552">
    <property type="entry name" value="YeaO-like"/>
</dbReference>
<organism evidence="1 2">
    <name type="scientific">Lederbergia graminis</name>
    <dbReference type="NCBI Taxonomy" id="735518"/>
    <lineage>
        <taxon>Bacteria</taxon>
        <taxon>Bacillati</taxon>
        <taxon>Bacillota</taxon>
        <taxon>Bacilli</taxon>
        <taxon>Bacillales</taxon>
        <taxon>Bacillaceae</taxon>
        <taxon>Lederbergia</taxon>
    </lineage>
</organism>
<dbReference type="Pfam" id="PF22752">
    <property type="entry name" value="DUF488-N3i"/>
    <property type="match status" value="1"/>
</dbReference>
<comment type="caution">
    <text evidence="1">The sequence shown here is derived from an EMBL/GenBank/DDBJ whole genome shotgun (WGS) entry which is preliminary data.</text>
</comment>
<accession>A0ABW0LMC0</accession>
<proteinExistence type="predicted"/>